<evidence type="ECO:0000313" key="2">
    <source>
        <dbReference type="EMBL" id="BCB81594.1"/>
    </source>
</evidence>
<dbReference type="AlphaFoldDB" id="A0A6F8Y643"/>
<gene>
    <name evidence="2" type="ORF">Pflav_080040</name>
</gene>
<keyword evidence="3" id="KW-1185">Reference proteome</keyword>
<feature type="region of interest" description="Disordered" evidence="1">
    <location>
        <begin position="374"/>
        <end position="425"/>
    </location>
</feature>
<name>A0A6F8Y643_9ACTN</name>
<organism evidence="2 3">
    <name type="scientific">Phytohabitans flavus</name>
    <dbReference type="NCBI Taxonomy" id="1076124"/>
    <lineage>
        <taxon>Bacteria</taxon>
        <taxon>Bacillati</taxon>
        <taxon>Actinomycetota</taxon>
        <taxon>Actinomycetes</taxon>
        <taxon>Micromonosporales</taxon>
        <taxon>Micromonosporaceae</taxon>
    </lineage>
</organism>
<sequence>MTSAGEFGRELRRWRRAAELFDALPPAVAEGSVPPSLAADVSLASAEPADARPVDLRVVLLHAAGHGVGRLAEALAGREIVPLPRGRVLSPVTAALPLLVVDSPGRSGPALAAPREQLARRPALRGLAARIGLSGLPADGLARLDVAFGAATRSPDGARTVLTGFPVPAPGPPDPQGYPDESLVRSALLDAHAVVVAVDYTDLVADATTAGDYAAVAAWLPLAVDVVGPDRVAVCIDGWHQRRTAPENRRDWGRQRARRLLGMPAVLPVDAIVEVDTGLALARHADERLGALRERLLGPFRTDPRGAFAAATLRRLHRTARAIGRRCDDLLGVLPDGAAVAPVAPDSVTGPAYAAQRRAWLVGRGVGPLAARVAAATAPSTRSTSTVDDSGGTSGDRLPYGGASQGGRVVDEDAAVAGHDRAHPA</sequence>
<dbReference type="Proteomes" id="UP000502508">
    <property type="component" value="Chromosome"/>
</dbReference>
<reference evidence="2 3" key="1">
    <citation type="submission" date="2020-03" db="EMBL/GenBank/DDBJ databases">
        <title>Whole genome shotgun sequence of Phytohabitans flavus NBRC 107702.</title>
        <authorList>
            <person name="Komaki H."/>
            <person name="Tamura T."/>
        </authorList>
    </citation>
    <scope>NUCLEOTIDE SEQUENCE [LARGE SCALE GENOMIC DNA]</scope>
    <source>
        <strain evidence="2 3">NBRC 107702</strain>
    </source>
</reference>
<evidence type="ECO:0000256" key="1">
    <source>
        <dbReference type="SAM" id="MobiDB-lite"/>
    </source>
</evidence>
<proteinExistence type="predicted"/>
<evidence type="ECO:0000313" key="3">
    <source>
        <dbReference type="Proteomes" id="UP000502508"/>
    </source>
</evidence>
<dbReference type="EMBL" id="AP022870">
    <property type="protein sequence ID" value="BCB81594.1"/>
    <property type="molecule type" value="Genomic_DNA"/>
</dbReference>
<reference evidence="2 3" key="2">
    <citation type="submission" date="2020-03" db="EMBL/GenBank/DDBJ databases">
        <authorList>
            <person name="Ichikawa N."/>
            <person name="Kimura A."/>
            <person name="Kitahashi Y."/>
            <person name="Uohara A."/>
        </authorList>
    </citation>
    <scope>NUCLEOTIDE SEQUENCE [LARGE SCALE GENOMIC DNA]</scope>
    <source>
        <strain evidence="2 3">NBRC 107702</strain>
    </source>
</reference>
<dbReference type="RefSeq" id="WP_173041399.1">
    <property type="nucleotide sequence ID" value="NZ_AP022870.1"/>
</dbReference>
<protein>
    <submittedName>
        <fullName evidence="2">Uncharacterized protein</fullName>
    </submittedName>
</protein>
<feature type="compositionally biased region" description="Low complexity" evidence="1">
    <location>
        <begin position="374"/>
        <end position="397"/>
    </location>
</feature>
<dbReference type="KEGG" id="pfla:Pflav_080040"/>
<accession>A0A6F8Y643</accession>